<gene>
    <name evidence="8" type="ORF">SAMN05661053_0149</name>
</gene>
<evidence type="ECO:0000256" key="2">
    <source>
        <dbReference type="ARBA" id="ARBA00005013"/>
    </source>
</evidence>
<proteinExistence type="inferred from homology"/>
<comment type="similarity">
    <text evidence="3 6">Belongs to the DHNA family.</text>
</comment>
<dbReference type="AlphaFoldDB" id="A0A380RV97"/>
<dbReference type="InterPro" id="IPR006157">
    <property type="entry name" value="FolB_dom"/>
</dbReference>
<dbReference type="SMART" id="SM00905">
    <property type="entry name" value="FolB"/>
    <property type="match status" value="1"/>
</dbReference>
<dbReference type="GO" id="GO:0005737">
    <property type="term" value="C:cytoplasm"/>
    <property type="evidence" value="ECO:0007669"/>
    <property type="project" value="TreeGrafter"/>
</dbReference>
<sequence length="120" mass="13482">MEQGRIRLKDVQFDCIVGILPYERENEQPIILNLTLWLDFAKAAETEDLNESIDYAKLAEELKGFIRLSCFKLVETLVVKTAEYVLEHYPKATAVEVSVAKPQAVPGCLGAEASVKIIRD</sequence>
<evidence type="ECO:0000313" key="9">
    <source>
        <dbReference type="Proteomes" id="UP000255423"/>
    </source>
</evidence>
<evidence type="ECO:0000313" key="8">
    <source>
        <dbReference type="EMBL" id="SUQ18927.1"/>
    </source>
</evidence>
<comment type="pathway">
    <text evidence="2 6">Cofactor biosynthesis; tetrahydrofolate biosynthesis; 2-amino-4-hydroxy-6-hydroxymethyl-7,8-dihydropteridine diphosphate from 7,8-dihydroneopterin triphosphate: step 3/4.</text>
</comment>
<dbReference type="GO" id="GO:0046654">
    <property type="term" value="P:tetrahydrofolate biosynthetic process"/>
    <property type="evidence" value="ECO:0007669"/>
    <property type="project" value="UniProtKB-UniRule"/>
</dbReference>
<dbReference type="CDD" id="cd00534">
    <property type="entry name" value="DHNA_DHNTPE"/>
    <property type="match status" value="1"/>
</dbReference>
<dbReference type="GO" id="GO:0046656">
    <property type="term" value="P:folic acid biosynthetic process"/>
    <property type="evidence" value="ECO:0007669"/>
    <property type="project" value="UniProtKB-UniRule"/>
</dbReference>
<dbReference type="NCBIfam" id="TIGR00526">
    <property type="entry name" value="folB_dom"/>
    <property type="match status" value="1"/>
</dbReference>
<name>A0A380RV97_FIBSU</name>
<dbReference type="UniPathway" id="UPA00077">
    <property type="reaction ID" value="UER00154"/>
</dbReference>
<dbReference type="EC" id="4.1.2.25" evidence="6"/>
<evidence type="ECO:0000259" key="7">
    <source>
        <dbReference type="SMART" id="SM00905"/>
    </source>
</evidence>
<dbReference type="NCBIfam" id="TIGR00525">
    <property type="entry name" value="folB"/>
    <property type="match status" value="1"/>
</dbReference>
<evidence type="ECO:0000256" key="5">
    <source>
        <dbReference type="ARBA" id="ARBA00023239"/>
    </source>
</evidence>
<dbReference type="InterPro" id="IPR043133">
    <property type="entry name" value="GTP-CH-I_C/QueF"/>
</dbReference>
<dbReference type="InterPro" id="IPR006156">
    <property type="entry name" value="Dihydroneopterin_aldolase"/>
</dbReference>
<comment type="function">
    <text evidence="6">Catalyzes the conversion of 7,8-dihydroneopterin to 6-hydroxymethyl-7,8-dihydropterin.</text>
</comment>
<dbReference type="EMBL" id="UHJL01000001">
    <property type="protein sequence ID" value="SUQ18927.1"/>
    <property type="molecule type" value="Genomic_DNA"/>
</dbReference>
<evidence type="ECO:0000256" key="3">
    <source>
        <dbReference type="ARBA" id="ARBA00005708"/>
    </source>
</evidence>
<evidence type="ECO:0000256" key="6">
    <source>
        <dbReference type="RuleBase" id="RU362079"/>
    </source>
</evidence>
<protein>
    <recommendedName>
        <fullName evidence="6">7,8-dihydroneopterin aldolase</fullName>
        <ecNumber evidence="6">4.1.2.25</ecNumber>
    </recommendedName>
</protein>
<dbReference type="Pfam" id="PF02152">
    <property type="entry name" value="FolB"/>
    <property type="match status" value="1"/>
</dbReference>
<evidence type="ECO:0000256" key="4">
    <source>
        <dbReference type="ARBA" id="ARBA00022909"/>
    </source>
</evidence>
<evidence type="ECO:0000256" key="1">
    <source>
        <dbReference type="ARBA" id="ARBA00001353"/>
    </source>
</evidence>
<reference evidence="8 9" key="1">
    <citation type="submission" date="2017-08" db="EMBL/GenBank/DDBJ databases">
        <authorList>
            <person name="de Groot N.N."/>
        </authorList>
    </citation>
    <scope>NUCLEOTIDE SEQUENCE [LARGE SCALE GENOMIC DNA]</scope>
    <source>
        <strain evidence="8 9">HM2</strain>
    </source>
</reference>
<dbReference type="GO" id="GO:0004150">
    <property type="term" value="F:dihydroneopterin aldolase activity"/>
    <property type="evidence" value="ECO:0007669"/>
    <property type="project" value="UniProtKB-UniRule"/>
</dbReference>
<dbReference type="PANTHER" id="PTHR42844">
    <property type="entry name" value="DIHYDRONEOPTERIN ALDOLASE 1-RELATED"/>
    <property type="match status" value="1"/>
</dbReference>
<comment type="catalytic activity">
    <reaction evidence="1 6">
        <text>7,8-dihydroneopterin = 6-hydroxymethyl-7,8-dihydropterin + glycolaldehyde</text>
        <dbReference type="Rhea" id="RHEA:10540"/>
        <dbReference type="ChEBI" id="CHEBI:17001"/>
        <dbReference type="ChEBI" id="CHEBI:17071"/>
        <dbReference type="ChEBI" id="CHEBI:44841"/>
        <dbReference type="EC" id="4.1.2.25"/>
    </reaction>
</comment>
<dbReference type="Gene3D" id="3.30.1130.10">
    <property type="match status" value="1"/>
</dbReference>
<organism evidence="8 9">
    <name type="scientific">Fibrobacter succinogenes</name>
    <name type="common">Bacteroides succinogenes</name>
    <dbReference type="NCBI Taxonomy" id="833"/>
    <lineage>
        <taxon>Bacteria</taxon>
        <taxon>Pseudomonadati</taxon>
        <taxon>Fibrobacterota</taxon>
        <taxon>Fibrobacteria</taxon>
        <taxon>Fibrobacterales</taxon>
        <taxon>Fibrobacteraceae</taxon>
        <taxon>Fibrobacter</taxon>
    </lineage>
</organism>
<feature type="domain" description="Dihydroneopterin aldolase/epimerase" evidence="7">
    <location>
        <begin position="6"/>
        <end position="119"/>
    </location>
</feature>
<keyword evidence="4 6" id="KW-0289">Folate biosynthesis</keyword>
<dbReference type="Proteomes" id="UP000255423">
    <property type="component" value="Unassembled WGS sequence"/>
</dbReference>
<dbReference type="PANTHER" id="PTHR42844:SF1">
    <property type="entry name" value="DIHYDRONEOPTERIN ALDOLASE 1-RELATED"/>
    <property type="match status" value="1"/>
</dbReference>
<accession>A0A380RV97</accession>
<keyword evidence="5 6" id="KW-0456">Lyase</keyword>
<dbReference type="SUPFAM" id="SSF55620">
    <property type="entry name" value="Tetrahydrobiopterin biosynthesis enzymes-like"/>
    <property type="match status" value="1"/>
</dbReference>